<dbReference type="PANTHER" id="PTHR43684:SF1">
    <property type="entry name" value="ENOYL-COA DELTA ISOMERASE 2"/>
    <property type="match status" value="1"/>
</dbReference>
<proteinExistence type="predicted"/>
<reference evidence="4 5" key="1">
    <citation type="journal article" date="2019" name="Sci. Rep.">
        <title>Comparative genomics of chytrid fungi reveal insights into the obligate biotrophic and pathogenic lifestyle of Synchytrium endobioticum.</title>
        <authorList>
            <person name="van de Vossenberg B.T.L.H."/>
            <person name="Warris S."/>
            <person name="Nguyen H.D.T."/>
            <person name="van Gent-Pelzer M.P.E."/>
            <person name="Joly D.L."/>
            <person name="van de Geest H.C."/>
            <person name="Bonants P.J.M."/>
            <person name="Smith D.S."/>
            <person name="Levesque C.A."/>
            <person name="van der Lee T.A.J."/>
        </authorList>
    </citation>
    <scope>NUCLEOTIDE SEQUENCE [LARGE SCALE GENOMIC DNA]</scope>
    <source>
        <strain evidence="4 5">JEL517</strain>
    </source>
</reference>
<accession>A0A507C3X6</accession>
<comment type="caution">
    <text evidence="4">The sequence shown here is derived from an EMBL/GenBank/DDBJ whole genome shotgun (WGS) entry which is preliminary data.</text>
</comment>
<dbReference type="GO" id="GO:0005782">
    <property type="term" value="C:peroxisomal matrix"/>
    <property type="evidence" value="ECO:0007669"/>
    <property type="project" value="TreeGrafter"/>
</dbReference>
<dbReference type="InterPro" id="IPR001753">
    <property type="entry name" value="Enoyl-CoA_hydra/iso"/>
</dbReference>
<evidence type="ECO:0000256" key="2">
    <source>
        <dbReference type="ARBA" id="ARBA00023140"/>
    </source>
</evidence>
<dbReference type="PANTHER" id="PTHR43684">
    <property type="match status" value="1"/>
</dbReference>
<dbReference type="Pfam" id="PF00378">
    <property type="entry name" value="ECH_1"/>
    <property type="match status" value="1"/>
</dbReference>
<name>A0A507C3X6_9FUNG</name>
<dbReference type="EMBL" id="QEAO01000016">
    <property type="protein sequence ID" value="TPX34088.1"/>
    <property type="molecule type" value="Genomic_DNA"/>
</dbReference>
<dbReference type="STRING" id="1806994.A0A507C3X6"/>
<evidence type="ECO:0000313" key="5">
    <source>
        <dbReference type="Proteomes" id="UP000319731"/>
    </source>
</evidence>
<dbReference type="CDD" id="cd06558">
    <property type="entry name" value="crotonase-like"/>
    <property type="match status" value="1"/>
</dbReference>
<evidence type="ECO:0008006" key="6">
    <source>
        <dbReference type="Google" id="ProtNLM"/>
    </source>
</evidence>
<dbReference type="GeneID" id="42004392"/>
<dbReference type="OrthoDB" id="448450at2759"/>
<gene>
    <name evidence="4" type="ORF">SmJEL517_g03167</name>
</gene>
<keyword evidence="5" id="KW-1185">Reference proteome</keyword>
<dbReference type="Proteomes" id="UP000319731">
    <property type="component" value="Unassembled WGS sequence"/>
</dbReference>
<comment type="subcellular location">
    <subcellularLocation>
        <location evidence="1">Peroxisome</location>
    </subcellularLocation>
</comment>
<evidence type="ECO:0000313" key="4">
    <source>
        <dbReference type="EMBL" id="TPX34088.1"/>
    </source>
</evidence>
<dbReference type="GO" id="GO:0004165">
    <property type="term" value="F:delta(3)-delta(2)-enoyl-CoA isomerase activity"/>
    <property type="evidence" value="ECO:0007669"/>
    <property type="project" value="UniProtKB-ARBA"/>
</dbReference>
<dbReference type="SUPFAM" id="SSF52096">
    <property type="entry name" value="ClpP/crotonase"/>
    <property type="match status" value="1"/>
</dbReference>
<keyword evidence="3" id="KW-0413">Isomerase</keyword>
<organism evidence="4 5">
    <name type="scientific">Synchytrium microbalum</name>
    <dbReference type="NCBI Taxonomy" id="1806994"/>
    <lineage>
        <taxon>Eukaryota</taxon>
        <taxon>Fungi</taxon>
        <taxon>Fungi incertae sedis</taxon>
        <taxon>Chytridiomycota</taxon>
        <taxon>Chytridiomycota incertae sedis</taxon>
        <taxon>Chytridiomycetes</taxon>
        <taxon>Synchytriales</taxon>
        <taxon>Synchytriaceae</taxon>
        <taxon>Synchytrium</taxon>
    </lineage>
</organism>
<dbReference type="GO" id="GO:0006635">
    <property type="term" value="P:fatty acid beta-oxidation"/>
    <property type="evidence" value="ECO:0007669"/>
    <property type="project" value="TreeGrafter"/>
</dbReference>
<dbReference type="InterPro" id="IPR029045">
    <property type="entry name" value="ClpP/crotonase-like_dom_sf"/>
</dbReference>
<protein>
    <recommendedName>
        <fullName evidence="6">Enoyl-CoA hydratase</fullName>
    </recommendedName>
</protein>
<dbReference type="Gene3D" id="3.90.226.10">
    <property type="entry name" value="2-enoyl-CoA Hydratase, Chain A, domain 1"/>
    <property type="match status" value="1"/>
</dbReference>
<dbReference type="AlphaFoldDB" id="A0A507C3X6"/>
<dbReference type="RefSeq" id="XP_031024930.1">
    <property type="nucleotide sequence ID" value="XM_031169095.1"/>
</dbReference>
<keyword evidence="2" id="KW-0576">Peroxisome</keyword>
<evidence type="ECO:0000256" key="3">
    <source>
        <dbReference type="ARBA" id="ARBA00023235"/>
    </source>
</evidence>
<sequence length="428" mass="46052">MAPKFEDLKVEIDGSVATITFMRHDTYNSLKYSTYAEISKALRYIDNQDQVVFTVVTGGDCKFFSSGQNLQNAISQPVPADRDEARAAATISLNAGPASAAYALVEHKKVTIAALNGPVIGWPAAWVATFDIILAADNAYVYMPFMRLGASIEAAGSFSWPYRVGSGLAADMVLTGRKVTAQELLAVGGVQRVYPVASFAKDVAAFMAEMKTLNARSLLEAKFLMREPVRNAMRAAVTAETHYQIEKSGGPRDNSTTSGFAMRAKEIADAKAAKAAKAAKLNDSEGEAALAYNREVLRRDVPNAKVNTVAPFDLVPLTVPNTNIVTNHADVDDTEAAIAAVAMTQPQKIDKSSEFRGVAKMGEKWLAYVSLPLGKYELGLNLAAAARFHSFQLNIWEEKSSSSSLAASCRPCKALELRVCGSGPYCII</sequence>
<dbReference type="InterPro" id="IPR051053">
    <property type="entry name" value="ECH/Chromodomain_protein"/>
</dbReference>
<evidence type="ECO:0000256" key="1">
    <source>
        <dbReference type="ARBA" id="ARBA00004275"/>
    </source>
</evidence>